<feature type="signal peptide" evidence="1">
    <location>
        <begin position="1"/>
        <end position="21"/>
    </location>
</feature>
<reference evidence="3" key="1">
    <citation type="submission" date="2021-06" db="EMBL/GenBank/DDBJ databases">
        <title>Identification of Pseudomonas cichorii causing bacterial leaf black spot of flue-cured tobacco, a new disease in China.</title>
        <authorList>
            <person name="Lu C.-H."/>
        </authorList>
    </citation>
    <scope>NUCLEOTIDE SEQUENCE [LARGE SCALE GENOMIC DNA]</scope>
    <source>
        <strain evidence="3">LJ2</strain>
    </source>
</reference>
<dbReference type="Proteomes" id="UP000683401">
    <property type="component" value="Chromosome"/>
</dbReference>
<evidence type="ECO:0000313" key="2">
    <source>
        <dbReference type="EMBL" id="QWU85430.1"/>
    </source>
</evidence>
<protein>
    <submittedName>
        <fullName evidence="2">Flagellar biosynthesis protein</fullName>
    </submittedName>
</protein>
<evidence type="ECO:0000256" key="1">
    <source>
        <dbReference type="SAM" id="SignalP"/>
    </source>
</evidence>
<sequence>MGFRIAAMVVALSLLTGCAMGRSEVDVKFTPLEAAQKTAPANGKKVLISAVDERVFKINPRSADIPSLKDDEITDKSITERAVGRKRNGYGMAMGDVVLPSGRTVSQLVSEAVSDAYKNAGYEVVTDKSAKDATAVNVHIVEFWSWFSPGFLSIAVNNKSHLRIETAGAPDLDVVTRKSENMQAATESDWKEITESGLQAITLETKKQL</sequence>
<dbReference type="EMBL" id="CP076668">
    <property type="protein sequence ID" value="QWU85430.1"/>
    <property type="molecule type" value="Genomic_DNA"/>
</dbReference>
<keyword evidence="2" id="KW-0282">Flagellum</keyword>
<keyword evidence="2" id="KW-0966">Cell projection</keyword>
<feature type="chain" id="PRO_5046720054" evidence="1">
    <location>
        <begin position="22"/>
        <end position="209"/>
    </location>
</feature>
<keyword evidence="2" id="KW-0969">Cilium</keyword>
<dbReference type="PROSITE" id="PS51257">
    <property type="entry name" value="PROKAR_LIPOPROTEIN"/>
    <property type="match status" value="1"/>
</dbReference>
<name>A0ABX8I084_9PSED</name>
<accession>A0ABX8I084</accession>
<evidence type="ECO:0000313" key="3">
    <source>
        <dbReference type="Proteomes" id="UP000683401"/>
    </source>
</evidence>
<keyword evidence="1" id="KW-0732">Signal</keyword>
<proteinExistence type="predicted"/>
<gene>
    <name evidence="2" type="ORF">KQP88_11960</name>
</gene>
<organism evidence="2 3">
    <name type="scientific">Pseudomonas lijiangensis</name>
    <dbReference type="NCBI Taxonomy" id="2995658"/>
    <lineage>
        <taxon>Bacteria</taxon>
        <taxon>Pseudomonadati</taxon>
        <taxon>Pseudomonadota</taxon>
        <taxon>Gammaproteobacteria</taxon>
        <taxon>Pseudomonadales</taxon>
        <taxon>Pseudomonadaceae</taxon>
        <taxon>Pseudomonas</taxon>
    </lineage>
</organism>
<keyword evidence="3" id="KW-1185">Reference proteome</keyword>